<organism evidence="4">
    <name type="scientific">Amorphochlora amoebiformis</name>
    <dbReference type="NCBI Taxonomy" id="1561963"/>
    <lineage>
        <taxon>Eukaryota</taxon>
        <taxon>Sar</taxon>
        <taxon>Rhizaria</taxon>
        <taxon>Cercozoa</taxon>
        <taxon>Chlorarachniophyceae</taxon>
        <taxon>Amorphochlora</taxon>
    </lineage>
</organism>
<dbReference type="InterPro" id="IPR002528">
    <property type="entry name" value="MATE_fam"/>
</dbReference>
<keyword evidence="3" id="KW-0472">Membrane</keyword>
<proteinExistence type="inferred from homology"/>
<evidence type="ECO:0000256" key="3">
    <source>
        <dbReference type="SAM" id="Phobius"/>
    </source>
</evidence>
<name>A0A7S0DU57_9EUKA</name>
<sequence length="279" mass="30254">MFHLGVSVAVCVRVGNSLGANRPDCAKLSVWASTGICFVQWAIVGGILMIPVVRNNLSLMFAPDLSKSRESQVEDIRKLVSYCIAFVVVQQLFDGLKEVFNGVIRGCGRQSLGMATSFVSYVLICIPLAYCLAFQVLQSWCPGVPGLFAATCFASFLHSILNGGVIIFTDWDFEAQKAAGVLFSNVGSKILQDGKRICETPPTLIRKKSRSSSIPIHPPLDPHYERRTPTGSPVVKGQAIQLVAPPLSRQPSETSAHHAIHNLNSSNINVVEGPLMYSL</sequence>
<dbReference type="GO" id="GO:0015297">
    <property type="term" value="F:antiporter activity"/>
    <property type="evidence" value="ECO:0007669"/>
    <property type="project" value="InterPro"/>
</dbReference>
<keyword evidence="3" id="KW-1133">Transmembrane helix</keyword>
<feature type="transmembrane region" description="Helical" evidence="3">
    <location>
        <begin position="118"/>
        <end position="140"/>
    </location>
</feature>
<dbReference type="Pfam" id="PF01554">
    <property type="entry name" value="MatE"/>
    <property type="match status" value="1"/>
</dbReference>
<reference evidence="4" key="1">
    <citation type="submission" date="2021-01" db="EMBL/GenBank/DDBJ databases">
        <authorList>
            <person name="Corre E."/>
            <person name="Pelletier E."/>
            <person name="Niang G."/>
            <person name="Scheremetjew M."/>
            <person name="Finn R."/>
            <person name="Kale V."/>
            <person name="Holt S."/>
            <person name="Cochrane G."/>
            <person name="Meng A."/>
            <person name="Brown T."/>
            <person name="Cohen L."/>
        </authorList>
    </citation>
    <scope>NUCLEOTIDE SEQUENCE</scope>
    <source>
        <strain evidence="4">CCMP2058</strain>
    </source>
</reference>
<evidence type="ECO:0000313" key="4">
    <source>
        <dbReference type="EMBL" id="CAD8462903.1"/>
    </source>
</evidence>
<dbReference type="GO" id="GO:0042910">
    <property type="term" value="F:xenobiotic transmembrane transporter activity"/>
    <property type="evidence" value="ECO:0007669"/>
    <property type="project" value="InterPro"/>
</dbReference>
<feature type="transmembrane region" description="Helical" evidence="3">
    <location>
        <begin position="29"/>
        <end position="53"/>
    </location>
</feature>
<feature type="transmembrane region" description="Helical" evidence="3">
    <location>
        <begin position="146"/>
        <end position="168"/>
    </location>
</feature>
<keyword evidence="3" id="KW-0812">Transmembrane</keyword>
<feature type="region of interest" description="Disordered" evidence="2">
    <location>
        <begin position="210"/>
        <end position="231"/>
    </location>
</feature>
<dbReference type="PANTHER" id="PTHR11206">
    <property type="entry name" value="MULTIDRUG RESISTANCE PROTEIN"/>
    <property type="match status" value="1"/>
</dbReference>
<gene>
    <name evidence="4" type="ORF">LAMO00422_LOCUS21863</name>
</gene>
<dbReference type="GO" id="GO:0016020">
    <property type="term" value="C:membrane"/>
    <property type="evidence" value="ECO:0007669"/>
    <property type="project" value="InterPro"/>
</dbReference>
<protein>
    <submittedName>
        <fullName evidence="4">Uncharacterized protein</fullName>
    </submittedName>
</protein>
<accession>A0A7S0DU57</accession>
<dbReference type="AlphaFoldDB" id="A0A7S0DU57"/>
<evidence type="ECO:0000256" key="2">
    <source>
        <dbReference type="SAM" id="MobiDB-lite"/>
    </source>
</evidence>
<evidence type="ECO:0000256" key="1">
    <source>
        <dbReference type="ARBA" id="ARBA00010199"/>
    </source>
</evidence>
<comment type="similarity">
    <text evidence="1">Belongs to the multi antimicrobial extrusion (MATE) (TC 2.A.66.1) family.</text>
</comment>
<dbReference type="EMBL" id="HBEM01032035">
    <property type="protein sequence ID" value="CAD8462903.1"/>
    <property type="molecule type" value="Transcribed_RNA"/>
</dbReference>